<protein>
    <submittedName>
        <fullName evidence="1">Uncharacterized protein</fullName>
    </submittedName>
</protein>
<dbReference type="EMBL" id="KX712143">
    <property type="protein sequence ID" value="AOG61605.1"/>
    <property type="molecule type" value="Genomic_DNA"/>
</dbReference>
<dbReference type="InterPro" id="IPR037236">
    <property type="entry name" value="STIV_B116-like_sf"/>
</dbReference>
<dbReference type="KEGG" id="vg:28721321"/>
<organism evidence="1">
    <name type="scientific">Sulfolobus islandicus rod-shaped virus 3</name>
    <dbReference type="NCBI Taxonomy" id="2848124"/>
    <lineage>
        <taxon>Viruses</taxon>
        <taxon>Adnaviria</taxon>
        <taxon>Zilligvirae</taxon>
        <taxon>Taleaviricota</taxon>
        <taxon>Tokiviricetes</taxon>
        <taxon>Ligamenvirales</taxon>
        <taxon>Rudiviridae</taxon>
        <taxon>Icerudivirus</taxon>
        <taxon>Icerudivirus gunnuhverense</taxon>
        <taxon>Icerudivirus SIRV3</taxon>
    </lineage>
</organism>
<evidence type="ECO:0000313" key="1">
    <source>
        <dbReference type="EMBL" id="AOG61605.1"/>
    </source>
</evidence>
<dbReference type="OrthoDB" id="18761at10239"/>
<dbReference type="InterPro" id="IPR015055">
    <property type="entry name" value="STIV_B116-like"/>
</dbReference>
<reference evidence="1" key="2">
    <citation type="submission" date="2016-08" db="EMBL/GenBank/DDBJ databases">
        <authorList>
            <person name="Erdmann S."/>
            <person name="Le Moine Bauer S."/>
            <person name="Garrett R.A."/>
        </authorList>
    </citation>
    <scope>NUCLEOTIDE SEQUENCE</scope>
    <source>
        <strain evidence="1">SIRV3</strain>
    </source>
</reference>
<keyword evidence="2" id="KW-1185">Reference proteome</keyword>
<reference evidence="1" key="1">
    <citation type="journal article" date="2014" name="Mol. Microbiol.">
        <title>Inter-viral conflicts that exploit host CRISPR immune systems of Sulfolobus.</title>
        <authorList>
            <person name="Erdmann S."/>
            <person name="Le Moine Bauer S."/>
            <person name="Garrett R.A."/>
        </authorList>
    </citation>
    <scope>NUCLEOTIDE SEQUENCE [LARGE SCALE GENOMIC DNA]</scope>
    <source>
        <strain evidence="1">SIRV3</strain>
    </source>
</reference>
<name>A0A1B3SN41_9VIRU</name>
<dbReference type="Proteomes" id="UP000202470">
    <property type="component" value="Segment"/>
</dbReference>
<evidence type="ECO:0000313" key="2">
    <source>
        <dbReference type="Proteomes" id="UP000202470"/>
    </source>
</evidence>
<dbReference type="Pfam" id="PF08960">
    <property type="entry name" value="STIV_B116-like"/>
    <property type="match status" value="1"/>
</dbReference>
<proteinExistence type="predicted"/>
<dbReference type="SUPFAM" id="SSF143602">
    <property type="entry name" value="STIV B116-like"/>
    <property type="match status" value="1"/>
</dbReference>
<sequence length="114" mass="13340">MNKNYLANAFSINMLSKFPIKVTIDKIDRLEFCTNIDNEEIINAIGHDSTVQLINSLCDTKFEKNRIEIKLDKRDKLYIVQISQRLEEGKILTLEEILKLYETGKVQFFEIIVD</sequence>
<dbReference type="Gene3D" id="3.40.50.11170">
    <property type="entry name" value="Uncharacterised protein PF08960, DUF1874"/>
    <property type="match status" value="1"/>
</dbReference>
<accession>A0A1B3SN41</accession>